<dbReference type="EMBL" id="HG518323">
    <property type="protein sequence ID" value="CDI10513.1"/>
    <property type="molecule type" value="Genomic_DNA"/>
</dbReference>
<reference evidence="1 2" key="1">
    <citation type="journal article" date="2013" name="Genome Announc.">
        <title>Complete Genome Sequence of the Sesbania Symbiont and Rice Growth-Promoting Endophyte Rhizobium sp. Strain IRBG74.</title>
        <authorList>
            <person name="Crook M.B."/>
            <person name="Mitra S."/>
            <person name="Ane J.M."/>
            <person name="Sadowsky M.J."/>
            <person name="Gyaneshwar P."/>
        </authorList>
    </citation>
    <scope>NUCLEOTIDE SEQUENCE [LARGE SCALE GENOMIC DNA]</scope>
    <source>
        <strain evidence="1 2">IRBG74</strain>
    </source>
</reference>
<sequence>MLEELQAGLAVLGKQGQVPITFHRIFEQAALDGIVVYHKNMRGHF</sequence>
<name>U4Q3D2_9HYPH</name>
<organism evidence="1 2">
    <name type="scientific">Agrobacterium pusense</name>
    <dbReference type="NCBI Taxonomy" id="648995"/>
    <lineage>
        <taxon>Bacteria</taxon>
        <taxon>Pseudomonadati</taxon>
        <taxon>Pseudomonadota</taxon>
        <taxon>Alphaproteobacteria</taxon>
        <taxon>Hyphomicrobiales</taxon>
        <taxon>Rhizobiaceae</taxon>
        <taxon>Rhizobium/Agrobacterium group</taxon>
        <taxon>Agrobacterium</taxon>
    </lineage>
</organism>
<gene>
    <name evidence="1" type="ORF">BN877_II0717</name>
</gene>
<proteinExistence type="predicted"/>
<protein>
    <submittedName>
        <fullName evidence="1">Uncharacterized protein</fullName>
    </submittedName>
</protein>
<evidence type="ECO:0000313" key="2">
    <source>
        <dbReference type="Proteomes" id="UP000016944"/>
    </source>
</evidence>
<dbReference type="AlphaFoldDB" id="U4Q3D2"/>
<dbReference type="KEGG" id="rir:BN877_II0717"/>
<accession>U4Q3D2</accession>
<dbReference type="HOGENOM" id="CLU_3204445_0_0_5"/>
<evidence type="ECO:0000313" key="1">
    <source>
        <dbReference type="EMBL" id="CDI10513.1"/>
    </source>
</evidence>
<dbReference type="Proteomes" id="UP000016944">
    <property type="component" value="Chromosome II"/>
</dbReference>